<dbReference type="InterPro" id="IPR012951">
    <property type="entry name" value="BBE"/>
</dbReference>
<dbReference type="AlphaFoldDB" id="A0A6A6J9L9"/>
<evidence type="ECO:0000256" key="3">
    <source>
        <dbReference type="SAM" id="SignalP"/>
    </source>
</evidence>
<feature type="signal peptide" evidence="3">
    <location>
        <begin position="1"/>
        <end position="21"/>
    </location>
</feature>
<dbReference type="InterPro" id="IPR006094">
    <property type="entry name" value="Oxid_FAD_bind_N"/>
</dbReference>
<evidence type="ECO:0000259" key="4">
    <source>
        <dbReference type="PROSITE" id="PS51387"/>
    </source>
</evidence>
<reference evidence="5" key="1">
    <citation type="journal article" date="2020" name="Stud. Mycol.">
        <title>101 Dothideomycetes genomes: a test case for predicting lifestyles and emergence of pathogens.</title>
        <authorList>
            <person name="Haridas S."/>
            <person name="Albert R."/>
            <person name="Binder M."/>
            <person name="Bloem J."/>
            <person name="Labutti K."/>
            <person name="Salamov A."/>
            <person name="Andreopoulos B."/>
            <person name="Baker S."/>
            <person name="Barry K."/>
            <person name="Bills G."/>
            <person name="Bluhm B."/>
            <person name="Cannon C."/>
            <person name="Castanera R."/>
            <person name="Culley D."/>
            <person name="Daum C."/>
            <person name="Ezra D."/>
            <person name="Gonzalez J."/>
            <person name="Henrissat B."/>
            <person name="Kuo A."/>
            <person name="Liang C."/>
            <person name="Lipzen A."/>
            <person name="Lutzoni F."/>
            <person name="Magnuson J."/>
            <person name="Mondo S."/>
            <person name="Nolan M."/>
            <person name="Ohm R."/>
            <person name="Pangilinan J."/>
            <person name="Park H.-J."/>
            <person name="Ramirez L."/>
            <person name="Alfaro M."/>
            <person name="Sun H."/>
            <person name="Tritt A."/>
            <person name="Yoshinaga Y."/>
            <person name="Zwiers L.-H."/>
            <person name="Turgeon B."/>
            <person name="Goodwin S."/>
            <person name="Spatafora J."/>
            <person name="Crous P."/>
            <person name="Grigoriev I."/>
        </authorList>
    </citation>
    <scope>NUCLEOTIDE SEQUENCE</scope>
    <source>
        <strain evidence="5">CBS 379.55</strain>
    </source>
</reference>
<evidence type="ECO:0000256" key="2">
    <source>
        <dbReference type="ARBA" id="ARBA00023002"/>
    </source>
</evidence>
<dbReference type="PANTHER" id="PTHR13878">
    <property type="entry name" value="GULONOLACTONE OXIDASE"/>
    <property type="match status" value="1"/>
</dbReference>
<dbReference type="InterPro" id="IPR036318">
    <property type="entry name" value="FAD-bd_PCMH-like_sf"/>
</dbReference>
<dbReference type="InterPro" id="IPR050432">
    <property type="entry name" value="FAD-linked_Oxidoreductases_BP"/>
</dbReference>
<feature type="domain" description="FAD-binding PCMH-type" evidence="4">
    <location>
        <begin position="163"/>
        <end position="343"/>
    </location>
</feature>
<dbReference type="Gene3D" id="3.30.465.10">
    <property type="match status" value="2"/>
</dbReference>
<evidence type="ECO:0000313" key="5">
    <source>
        <dbReference type="EMBL" id="KAF2273025.1"/>
    </source>
</evidence>
<dbReference type="GO" id="GO:0071949">
    <property type="term" value="F:FAD binding"/>
    <property type="evidence" value="ECO:0007669"/>
    <property type="project" value="InterPro"/>
</dbReference>
<dbReference type="GO" id="GO:0016491">
    <property type="term" value="F:oxidoreductase activity"/>
    <property type="evidence" value="ECO:0007669"/>
    <property type="project" value="UniProtKB-KW"/>
</dbReference>
<dbReference type="RefSeq" id="XP_033650564.1">
    <property type="nucleotide sequence ID" value="XM_033801201.1"/>
</dbReference>
<evidence type="ECO:0000313" key="6">
    <source>
        <dbReference type="Proteomes" id="UP000800097"/>
    </source>
</evidence>
<keyword evidence="3" id="KW-0732">Signal</keyword>
<sequence length="638" mass="68786">MRLSLPFILPVLGFLSLPAHSSSLFPFEKIQLTREHIESLPDDQAKLFAFGGQFDENSAQAQETANAAARCRYTPSDGKWPSTKAWQNLAKQLSAENVLLKPTPQSVVCYPGTAENKAKCQDVTKNWSNSHVQTNDPIEVLSPVFQGLTCTPPTIFNSGNCTQGGYPTYVINTKTVLDIQLGINFARNNGLRLVVKNTGHDFTGKSAGAGALSLWTHGLRDLEFIKNYVDGSGYKGPAIKAGAGVQAFELYKFANEKGVVAVGGEGQTVGIMGGYIQGGGHSPLSSLFGMAADQVLSLEVVTPTGDFVTANATSEPDLFWALRGGGGGTFGVVTSVTIKAFKDMPVTAASWSLSSTTLGKDKFWAAVKAYMDLILSHVDAGTYSYYTLSPVGKDFSFAMQPFFAPNQTAQQVNSLLRPFFSTLTALNIPFSPKITEYKSFYPAWQAEFPLEPQGAVSGAPGSRLFPRSNFASETGRNITFNAIKQMVETGHSILGFHMAPTLARGGNVDNAVNPAWRNAVMHAIALLNWPVPSSPSSILSSWNAFSKQTLQKWRDITPGSGAYLNEADRLEPNWQQSFWGSKYARLLEIKQAVDVKDVFWAANAVGSEGWVVETVDGLPGENGKLCRVNGTVTAVGEV</sequence>
<proteinExistence type="inferred from homology"/>
<dbReference type="GeneID" id="54554376"/>
<organism evidence="5 6">
    <name type="scientific">Westerdykella ornata</name>
    <dbReference type="NCBI Taxonomy" id="318751"/>
    <lineage>
        <taxon>Eukaryota</taxon>
        <taxon>Fungi</taxon>
        <taxon>Dikarya</taxon>
        <taxon>Ascomycota</taxon>
        <taxon>Pezizomycotina</taxon>
        <taxon>Dothideomycetes</taxon>
        <taxon>Pleosporomycetidae</taxon>
        <taxon>Pleosporales</taxon>
        <taxon>Sporormiaceae</taxon>
        <taxon>Westerdykella</taxon>
    </lineage>
</organism>
<dbReference type="PANTHER" id="PTHR13878:SF91">
    <property type="entry name" value="FAD BINDING DOMAIN PROTEIN (AFU_ORTHOLOGUE AFUA_6G12070)-RELATED"/>
    <property type="match status" value="1"/>
</dbReference>
<accession>A0A6A6J9L9</accession>
<dbReference type="InterPro" id="IPR016169">
    <property type="entry name" value="FAD-bd_PCMH_sub2"/>
</dbReference>
<feature type="chain" id="PRO_5025648974" evidence="3">
    <location>
        <begin position="22"/>
        <end position="638"/>
    </location>
</feature>
<dbReference type="PROSITE" id="PS51387">
    <property type="entry name" value="FAD_PCMH"/>
    <property type="match status" value="1"/>
</dbReference>
<dbReference type="Pfam" id="PF08031">
    <property type="entry name" value="BBE"/>
    <property type="match status" value="1"/>
</dbReference>
<dbReference type="EMBL" id="ML986514">
    <property type="protein sequence ID" value="KAF2273025.1"/>
    <property type="molecule type" value="Genomic_DNA"/>
</dbReference>
<dbReference type="OrthoDB" id="9983560at2759"/>
<keyword evidence="2" id="KW-0560">Oxidoreductase</keyword>
<name>A0A6A6J9L9_WESOR</name>
<gene>
    <name evidence="5" type="ORF">EI97DRAFT_461461</name>
</gene>
<dbReference type="InterPro" id="IPR016166">
    <property type="entry name" value="FAD-bd_PCMH"/>
</dbReference>
<evidence type="ECO:0000256" key="1">
    <source>
        <dbReference type="ARBA" id="ARBA00005466"/>
    </source>
</evidence>
<dbReference type="SUPFAM" id="SSF56176">
    <property type="entry name" value="FAD-binding/transporter-associated domain-like"/>
    <property type="match status" value="1"/>
</dbReference>
<keyword evidence="6" id="KW-1185">Reference proteome</keyword>
<protein>
    <submittedName>
        <fullName evidence="5">FAD-binding domain-containing protein</fullName>
    </submittedName>
</protein>
<dbReference type="Proteomes" id="UP000800097">
    <property type="component" value="Unassembled WGS sequence"/>
</dbReference>
<comment type="similarity">
    <text evidence="1">Belongs to the oxygen-dependent FAD-linked oxidoreductase family.</text>
</comment>
<dbReference type="Pfam" id="PF01565">
    <property type="entry name" value="FAD_binding_4"/>
    <property type="match status" value="1"/>
</dbReference>